<comment type="caution">
    <text evidence="2">The sequence shown here is derived from an EMBL/GenBank/DDBJ whole genome shotgun (WGS) entry which is preliminary data.</text>
</comment>
<sequence>MEIALSGLTQRFDSTASVESARQRQQQESQQQSSAGNNRARENSSAENQRNQDQARSENTQRTRPNAETSRVINGEVLSSETRRVESRESTSNLFTPSSNQQPSGQPDNRRVTAQQAIQTFQENEDIVPANNQQRQVSGIIDTFV</sequence>
<evidence type="ECO:0000313" key="2">
    <source>
        <dbReference type="EMBL" id="RDH84524.1"/>
    </source>
</evidence>
<dbReference type="EMBL" id="QFXC01000007">
    <property type="protein sequence ID" value="RDH84524.1"/>
    <property type="molecule type" value="Genomic_DNA"/>
</dbReference>
<dbReference type="Proteomes" id="UP000254266">
    <property type="component" value="Unassembled WGS sequence"/>
</dbReference>
<feature type="compositionally biased region" description="Low complexity" evidence="1">
    <location>
        <begin position="19"/>
        <end position="35"/>
    </location>
</feature>
<keyword evidence="3" id="KW-1185">Reference proteome</keyword>
<reference evidence="2 3" key="1">
    <citation type="journal article" date="2018" name="ISME J.">
        <title>Endosymbiont genomes yield clues of tubeworm success.</title>
        <authorList>
            <person name="Li Y."/>
            <person name="Liles M.R."/>
            <person name="Halanych K.M."/>
        </authorList>
    </citation>
    <scope>NUCLEOTIDE SEQUENCE [LARGE SCALE GENOMIC DNA]</scope>
    <source>
        <strain evidence="2">A1464</strain>
    </source>
</reference>
<proteinExistence type="predicted"/>
<evidence type="ECO:0000313" key="3">
    <source>
        <dbReference type="Proteomes" id="UP000254266"/>
    </source>
</evidence>
<protein>
    <submittedName>
        <fullName evidence="2">Uncharacterized protein</fullName>
    </submittedName>
</protein>
<evidence type="ECO:0000256" key="1">
    <source>
        <dbReference type="SAM" id="MobiDB-lite"/>
    </source>
</evidence>
<feature type="compositionally biased region" description="Polar residues" evidence="1">
    <location>
        <begin position="7"/>
        <end position="18"/>
    </location>
</feature>
<accession>A0A370DJH0</accession>
<gene>
    <name evidence="2" type="ORF">DIZ80_03345</name>
</gene>
<feature type="compositionally biased region" description="Polar residues" evidence="1">
    <location>
        <begin position="93"/>
        <end position="112"/>
    </location>
</feature>
<feature type="region of interest" description="Disordered" evidence="1">
    <location>
        <begin position="1"/>
        <end position="112"/>
    </location>
</feature>
<name>A0A370DJH0_9GAMM</name>
<feature type="compositionally biased region" description="Polar residues" evidence="1">
    <location>
        <begin position="62"/>
        <end position="72"/>
    </location>
</feature>
<dbReference type="AlphaFoldDB" id="A0A370DJH0"/>
<organism evidence="2 3">
    <name type="scientific">endosymbiont of Galathealinum brachiosum</name>
    <dbReference type="NCBI Taxonomy" id="2200906"/>
    <lineage>
        <taxon>Bacteria</taxon>
        <taxon>Pseudomonadati</taxon>
        <taxon>Pseudomonadota</taxon>
        <taxon>Gammaproteobacteria</taxon>
        <taxon>sulfur-oxidizing symbionts</taxon>
    </lineage>
</organism>